<dbReference type="InterPro" id="IPR004559">
    <property type="entry name" value="HemW-like"/>
</dbReference>
<comment type="similarity">
    <text evidence="2">Belongs to the anaerobic coproporphyrinogen-III oxidase family. HemW subfamily.</text>
</comment>
<keyword evidence="10" id="KW-0963">Cytoplasm</keyword>
<organism evidence="12 13">
    <name type="scientific">Sneathiella marina</name>
    <dbReference type="NCBI Taxonomy" id="2950108"/>
    <lineage>
        <taxon>Bacteria</taxon>
        <taxon>Pseudomonadati</taxon>
        <taxon>Pseudomonadota</taxon>
        <taxon>Alphaproteobacteria</taxon>
        <taxon>Sneathiellales</taxon>
        <taxon>Sneathiellaceae</taxon>
        <taxon>Sneathiella</taxon>
    </lineage>
</organism>
<keyword evidence="5 10" id="KW-0949">S-adenosyl-L-methionine</keyword>
<evidence type="ECO:0000256" key="5">
    <source>
        <dbReference type="ARBA" id="ARBA00022691"/>
    </source>
</evidence>
<evidence type="ECO:0000259" key="11">
    <source>
        <dbReference type="PROSITE" id="PS51918"/>
    </source>
</evidence>
<keyword evidence="8 10" id="KW-0411">Iron-sulfur</keyword>
<dbReference type="CDD" id="cd01335">
    <property type="entry name" value="Radical_SAM"/>
    <property type="match status" value="1"/>
</dbReference>
<dbReference type="Proteomes" id="UP001056291">
    <property type="component" value="Chromosome"/>
</dbReference>
<evidence type="ECO:0000256" key="8">
    <source>
        <dbReference type="ARBA" id="ARBA00023014"/>
    </source>
</evidence>
<dbReference type="PANTHER" id="PTHR13932">
    <property type="entry name" value="COPROPORPHYRINIGEN III OXIDASE"/>
    <property type="match status" value="1"/>
</dbReference>
<dbReference type="NCBIfam" id="TIGR00539">
    <property type="entry name" value="hemN_rel"/>
    <property type="match status" value="1"/>
</dbReference>
<dbReference type="SFLD" id="SFLDF00288">
    <property type="entry name" value="HemN-like__clustered_with_nucl"/>
    <property type="match status" value="1"/>
</dbReference>
<keyword evidence="7 10" id="KW-0408">Iron</keyword>
<dbReference type="SFLD" id="SFLDS00029">
    <property type="entry name" value="Radical_SAM"/>
    <property type="match status" value="1"/>
</dbReference>
<keyword evidence="13" id="KW-1185">Reference proteome</keyword>
<dbReference type="PROSITE" id="PS51918">
    <property type="entry name" value="RADICAL_SAM"/>
    <property type="match status" value="1"/>
</dbReference>
<evidence type="ECO:0000256" key="2">
    <source>
        <dbReference type="ARBA" id="ARBA00006100"/>
    </source>
</evidence>
<keyword evidence="4 10" id="KW-0349">Heme</keyword>
<dbReference type="InterPro" id="IPR034505">
    <property type="entry name" value="Coproporphyrinogen-III_oxidase"/>
</dbReference>
<dbReference type="RefSeq" id="WP_251934126.1">
    <property type="nucleotide sequence ID" value="NZ_CP098747.1"/>
</dbReference>
<feature type="domain" description="Radical SAM core" evidence="11">
    <location>
        <begin position="8"/>
        <end position="242"/>
    </location>
</feature>
<evidence type="ECO:0000256" key="1">
    <source>
        <dbReference type="ARBA" id="ARBA00001966"/>
    </source>
</evidence>
<dbReference type="PANTHER" id="PTHR13932:SF5">
    <property type="entry name" value="RADICAL S-ADENOSYL METHIONINE DOMAIN-CONTAINING PROTEIN 1, MITOCHONDRIAL"/>
    <property type="match status" value="1"/>
</dbReference>
<keyword evidence="9 10" id="KW-0143">Chaperone</keyword>
<comment type="cofactor">
    <cofactor evidence="1">
        <name>[4Fe-4S] cluster</name>
        <dbReference type="ChEBI" id="CHEBI:49883"/>
    </cofactor>
</comment>
<dbReference type="Pfam" id="PF04055">
    <property type="entry name" value="Radical_SAM"/>
    <property type="match status" value="1"/>
</dbReference>
<dbReference type="InterPro" id="IPR007197">
    <property type="entry name" value="rSAM"/>
</dbReference>
<evidence type="ECO:0000313" key="13">
    <source>
        <dbReference type="Proteomes" id="UP001056291"/>
    </source>
</evidence>
<gene>
    <name evidence="12" type="primary">hemW</name>
    <name evidence="12" type="ORF">NBZ79_18440</name>
</gene>
<dbReference type="InterPro" id="IPR058240">
    <property type="entry name" value="rSAM_sf"/>
</dbReference>
<evidence type="ECO:0000256" key="4">
    <source>
        <dbReference type="ARBA" id="ARBA00022617"/>
    </source>
</evidence>
<name>A0ABY4W2R5_9PROT</name>
<dbReference type="InterPro" id="IPR010723">
    <property type="entry name" value="HemN_C"/>
</dbReference>
<reference evidence="12" key="1">
    <citation type="submission" date="2022-06" db="EMBL/GenBank/DDBJ databases">
        <title>Sneathiella actinostolidae sp. nov., isolated from a sea anemonein the Western Pacific Ocean.</title>
        <authorList>
            <person name="Wei M.J."/>
        </authorList>
    </citation>
    <scope>NUCLEOTIDE SEQUENCE</scope>
    <source>
        <strain evidence="12">PHK-P5</strain>
    </source>
</reference>
<evidence type="ECO:0000256" key="7">
    <source>
        <dbReference type="ARBA" id="ARBA00023004"/>
    </source>
</evidence>
<accession>A0ABY4W2R5</accession>
<dbReference type="InterPro" id="IPR013785">
    <property type="entry name" value="Aldolase_TIM"/>
</dbReference>
<dbReference type="SUPFAM" id="SSF102114">
    <property type="entry name" value="Radical SAM enzymes"/>
    <property type="match status" value="1"/>
</dbReference>
<dbReference type="Gene3D" id="3.20.20.70">
    <property type="entry name" value="Aldolase class I"/>
    <property type="match status" value="1"/>
</dbReference>
<dbReference type="SFLD" id="SFLDF00562">
    <property type="entry name" value="HemN-like__clustered_with_heat"/>
    <property type="match status" value="1"/>
</dbReference>
<dbReference type="SMART" id="SM00729">
    <property type="entry name" value="Elp3"/>
    <property type="match status" value="1"/>
</dbReference>
<keyword evidence="10" id="KW-0004">4Fe-4S</keyword>
<evidence type="ECO:0000256" key="3">
    <source>
        <dbReference type="ARBA" id="ARBA00017228"/>
    </source>
</evidence>
<dbReference type="Pfam" id="PF06969">
    <property type="entry name" value="HemN_C"/>
    <property type="match status" value="1"/>
</dbReference>
<protein>
    <recommendedName>
        <fullName evidence="3 10">Heme chaperone HemW</fullName>
    </recommendedName>
</protein>
<keyword evidence="6 10" id="KW-0479">Metal-binding</keyword>
<evidence type="ECO:0000256" key="10">
    <source>
        <dbReference type="RuleBase" id="RU364116"/>
    </source>
</evidence>
<evidence type="ECO:0000256" key="6">
    <source>
        <dbReference type="ARBA" id="ARBA00022723"/>
    </source>
</evidence>
<dbReference type="InterPro" id="IPR006638">
    <property type="entry name" value="Elp3/MiaA/NifB-like_rSAM"/>
</dbReference>
<comment type="function">
    <text evidence="10">Probably acts as a heme chaperone, transferring heme to an unknown acceptor. Binds one molecule of heme per monomer, possibly covalently. Binds 1 [4Fe-4S] cluster. The cluster is coordinated with 3 cysteines and an exchangeable S-adenosyl-L-methionine.</text>
</comment>
<evidence type="ECO:0000256" key="9">
    <source>
        <dbReference type="ARBA" id="ARBA00023186"/>
    </source>
</evidence>
<comment type="subcellular location">
    <subcellularLocation>
        <location evidence="10">Cytoplasm</location>
    </subcellularLocation>
</comment>
<proteinExistence type="inferred from homology"/>
<dbReference type="SFLD" id="SFLDG01065">
    <property type="entry name" value="anaerobic_coproporphyrinogen-I"/>
    <property type="match status" value="1"/>
</dbReference>
<evidence type="ECO:0000313" key="12">
    <source>
        <dbReference type="EMBL" id="USG61139.1"/>
    </source>
</evidence>
<dbReference type="EMBL" id="CP098747">
    <property type="protein sequence ID" value="USG61139.1"/>
    <property type="molecule type" value="Genomic_DNA"/>
</dbReference>
<sequence length="394" mass="44168">MRASQQPNIPDPGFGVYFHWPFCRKKCPYCDFNSHVRETVDQARWSKALLAELDYFASSHPKIPVTSIFFGGGTPSLMSPETVSKLIEGVRSHFPFSKDIEITLEANPTSVEAASFDGYRHAGVTRLSMGIQSLRDEALRFLGREHSVSEALAAIETARAVFDNISFDLIYALPDQTTSQWQQDLTKALNLAGDHLSLYQLTIEPNTGFAGAVRRGEFMIPGDEKSEALFEITQVMCEDAGRPAYEISNHARPGFECRHNLTYWRYGEYLGIGPGAHGRFDLAGVRTASRQLKRPEAWLREVEEKGHGTEALDALPDPKDRAEELMLMGLRLTEGVWFENFERSVGSPLQAFLDLDRLQMLTENGLMEIDEEHIWATKSGRLVLNSLLPEILAG</sequence>